<keyword evidence="3" id="KW-1185">Reference proteome</keyword>
<dbReference type="EMBL" id="JBHLXE010000013">
    <property type="protein sequence ID" value="MFC0178595.1"/>
    <property type="molecule type" value="Genomic_DNA"/>
</dbReference>
<gene>
    <name evidence="2" type="primary">phnP</name>
    <name evidence="2" type="ORF">ACFFIT_00510</name>
</gene>
<keyword evidence="2" id="KW-0378">Hydrolase</keyword>
<dbReference type="InterPro" id="IPR035682">
    <property type="entry name" value="PhnP_MBL"/>
</dbReference>
<evidence type="ECO:0000313" key="2">
    <source>
        <dbReference type="EMBL" id="MFC0178595.1"/>
    </source>
</evidence>
<dbReference type="InterPro" id="IPR001279">
    <property type="entry name" value="Metallo-B-lactamas"/>
</dbReference>
<dbReference type="EC" id="3.1.4.55" evidence="2"/>
<dbReference type="Gene3D" id="3.60.15.10">
    <property type="entry name" value="Ribonuclease Z/Hydroxyacylglutathione hydrolase-like"/>
    <property type="match status" value="1"/>
</dbReference>
<dbReference type="CDD" id="cd07736">
    <property type="entry name" value="PhnP-like_MBL-fold"/>
    <property type="match status" value="1"/>
</dbReference>
<dbReference type="Pfam" id="PF12706">
    <property type="entry name" value="Lactamase_B_2"/>
    <property type="match status" value="1"/>
</dbReference>
<feature type="domain" description="Metallo-beta-lactamase" evidence="1">
    <location>
        <begin position="48"/>
        <end position="223"/>
    </location>
</feature>
<organism evidence="2 3">
    <name type="scientific">Thorsellia kenyensis</name>
    <dbReference type="NCBI Taxonomy" id="1549888"/>
    <lineage>
        <taxon>Bacteria</taxon>
        <taxon>Pseudomonadati</taxon>
        <taxon>Pseudomonadota</taxon>
        <taxon>Gammaproteobacteria</taxon>
        <taxon>Enterobacterales</taxon>
        <taxon>Thorselliaceae</taxon>
        <taxon>Thorsellia</taxon>
    </lineage>
</organism>
<dbReference type="Proteomes" id="UP001589758">
    <property type="component" value="Unassembled WGS sequence"/>
</dbReference>
<name>A0ABV6C6K6_9GAMM</name>
<dbReference type="RefSeq" id="WP_385875399.1">
    <property type="nucleotide sequence ID" value="NZ_JBHLXE010000013.1"/>
</dbReference>
<dbReference type="SUPFAM" id="SSF56281">
    <property type="entry name" value="Metallo-hydrolase/oxidoreductase"/>
    <property type="match status" value="1"/>
</dbReference>
<dbReference type="InterPro" id="IPR017693">
    <property type="entry name" value="Phosphonate_metab_PhnP"/>
</dbReference>
<evidence type="ECO:0000313" key="3">
    <source>
        <dbReference type="Proteomes" id="UP001589758"/>
    </source>
</evidence>
<comment type="caution">
    <text evidence="2">The sequence shown here is derived from an EMBL/GenBank/DDBJ whole genome shotgun (WGS) entry which is preliminary data.</text>
</comment>
<dbReference type="GO" id="GO:0103043">
    <property type="term" value="F:phosphoribosyl 1,2-cyclic phosphate phosphodiesterase activity"/>
    <property type="evidence" value="ECO:0007669"/>
    <property type="project" value="UniProtKB-EC"/>
</dbReference>
<accession>A0ABV6C6K6</accession>
<dbReference type="PANTHER" id="PTHR42663:SF6">
    <property type="entry name" value="HYDROLASE C777.06C-RELATED"/>
    <property type="match status" value="1"/>
</dbReference>
<dbReference type="InterPro" id="IPR036866">
    <property type="entry name" value="RibonucZ/Hydroxyglut_hydro"/>
</dbReference>
<dbReference type="PANTHER" id="PTHR42663">
    <property type="entry name" value="HYDROLASE C777.06C-RELATED-RELATED"/>
    <property type="match status" value="1"/>
</dbReference>
<sequence length="251" mass="27909">MQITFLGTGGAAQIPVFGCHCDVCVKASAINTLRRKSASIIVSQNLKNLFIDAGLSDLHQRYRKDKIDAFLLTHYHMDHVQGLFSIRWGVGEKIPVFGPDDKDGCDDLFKHPGLLSFQEPLKAFETSDILGMQITPLPLNHSKPTLGYLLTSSQTGRRLAYLTDTSGLPPKTSEFLKHNRPHTLVIDCAYPPSDIEGRNHNTLTQVLAINKEIQSPQTYLTHISHELDLWINSHNLPEGVMAAYDGLVINI</sequence>
<proteinExistence type="predicted"/>
<reference evidence="2 3" key="1">
    <citation type="submission" date="2024-09" db="EMBL/GenBank/DDBJ databases">
        <authorList>
            <person name="Sun Q."/>
            <person name="Mori K."/>
        </authorList>
    </citation>
    <scope>NUCLEOTIDE SEQUENCE [LARGE SCALE GENOMIC DNA]</scope>
    <source>
        <strain evidence="2 3">CCM 8545</strain>
    </source>
</reference>
<dbReference type="NCBIfam" id="TIGR03307">
    <property type="entry name" value="PhnP"/>
    <property type="match status" value="1"/>
</dbReference>
<evidence type="ECO:0000259" key="1">
    <source>
        <dbReference type="Pfam" id="PF12706"/>
    </source>
</evidence>
<protein>
    <submittedName>
        <fullName evidence="2">Phosphonate metabolism protein PhnP</fullName>
        <ecNumber evidence="2">3.1.4.55</ecNumber>
    </submittedName>
</protein>